<comment type="caution">
    <text evidence="1">The sequence shown here is derived from an EMBL/GenBank/DDBJ whole genome shotgun (WGS) entry which is preliminary data.</text>
</comment>
<name>A0A210PW98_MIZYE</name>
<dbReference type="GO" id="GO:0097196">
    <property type="term" value="C:Shu complex"/>
    <property type="evidence" value="ECO:0007669"/>
    <property type="project" value="TreeGrafter"/>
</dbReference>
<dbReference type="PANTHER" id="PTHR28653:SF1">
    <property type="entry name" value="ATPASE SWSAP1"/>
    <property type="match status" value="1"/>
</dbReference>
<proteinExistence type="predicted"/>
<dbReference type="AlphaFoldDB" id="A0A210PW98"/>
<dbReference type="GO" id="GO:0003697">
    <property type="term" value="F:single-stranded DNA binding"/>
    <property type="evidence" value="ECO:0007669"/>
    <property type="project" value="TreeGrafter"/>
</dbReference>
<dbReference type="GO" id="GO:0000724">
    <property type="term" value="P:double-strand break repair via homologous recombination"/>
    <property type="evidence" value="ECO:0007669"/>
    <property type="project" value="TreeGrafter"/>
</dbReference>
<protein>
    <submittedName>
        <fullName evidence="1">ATPase SWSAP1</fullName>
    </submittedName>
</protein>
<dbReference type="OrthoDB" id="67296at2759"/>
<dbReference type="Proteomes" id="UP000242188">
    <property type="component" value="Unassembled WGS sequence"/>
</dbReference>
<accession>A0A210PW98</accession>
<gene>
    <name evidence="1" type="ORF">KP79_PYT06940</name>
</gene>
<keyword evidence="2" id="KW-1185">Reference proteome</keyword>
<sequence length="199" mass="22551">MVPAYACLCAIRVPEELANIRLYIGVDMPWTLQFEDIGRLHYDCCTAPHRAVYRTPGSIDITSLLFQGAVSCGAKDFTVVFICPHPLDKIPSGVHGMPKPEANILQHVHFQYLMSIEELINYCASIHTRSVMPDVIMVDDLNHYLGQEKKGEHGLAKMCALLLDTVTFISSRKDVPKCKEMQNTLRDIWCKELHYRDTS</sequence>
<dbReference type="EMBL" id="NEDP02005451">
    <property type="protein sequence ID" value="OWF40749.1"/>
    <property type="molecule type" value="Genomic_DNA"/>
</dbReference>
<evidence type="ECO:0000313" key="1">
    <source>
        <dbReference type="EMBL" id="OWF40749.1"/>
    </source>
</evidence>
<reference evidence="1 2" key="1">
    <citation type="journal article" date="2017" name="Nat. Ecol. Evol.">
        <title>Scallop genome provides insights into evolution of bilaterian karyotype and development.</title>
        <authorList>
            <person name="Wang S."/>
            <person name="Zhang J."/>
            <person name="Jiao W."/>
            <person name="Li J."/>
            <person name="Xun X."/>
            <person name="Sun Y."/>
            <person name="Guo X."/>
            <person name="Huan P."/>
            <person name="Dong B."/>
            <person name="Zhang L."/>
            <person name="Hu X."/>
            <person name="Sun X."/>
            <person name="Wang J."/>
            <person name="Zhao C."/>
            <person name="Wang Y."/>
            <person name="Wang D."/>
            <person name="Huang X."/>
            <person name="Wang R."/>
            <person name="Lv J."/>
            <person name="Li Y."/>
            <person name="Zhang Z."/>
            <person name="Liu B."/>
            <person name="Lu W."/>
            <person name="Hui Y."/>
            <person name="Liang J."/>
            <person name="Zhou Z."/>
            <person name="Hou R."/>
            <person name="Li X."/>
            <person name="Liu Y."/>
            <person name="Li H."/>
            <person name="Ning X."/>
            <person name="Lin Y."/>
            <person name="Zhao L."/>
            <person name="Xing Q."/>
            <person name="Dou J."/>
            <person name="Li Y."/>
            <person name="Mao J."/>
            <person name="Guo H."/>
            <person name="Dou H."/>
            <person name="Li T."/>
            <person name="Mu C."/>
            <person name="Jiang W."/>
            <person name="Fu Q."/>
            <person name="Fu X."/>
            <person name="Miao Y."/>
            <person name="Liu J."/>
            <person name="Yu Q."/>
            <person name="Li R."/>
            <person name="Liao H."/>
            <person name="Li X."/>
            <person name="Kong Y."/>
            <person name="Jiang Z."/>
            <person name="Chourrout D."/>
            <person name="Li R."/>
            <person name="Bao Z."/>
        </authorList>
    </citation>
    <scope>NUCLEOTIDE SEQUENCE [LARGE SCALE GENOMIC DNA]</scope>
    <source>
        <strain evidence="1 2">PY_sf001</strain>
    </source>
</reference>
<organism evidence="1 2">
    <name type="scientific">Mizuhopecten yessoensis</name>
    <name type="common">Japanese scallop</name>
    <name type="synonym">Patinopecten yessoensis</name>
    <dbReference type="NCBI Taxonomy" id="6573"/>
    <lineage>
        <taxon>Eukaryota</taxon>
        <taxon>Metazoa</taxon>
        <taxon>Spiralia</taxon>
        <taxon>Lophotrochozoa</taxon>
        <taxon>Mollusca</taxon>
        <taxon>Bivalvia</taxon>
        <taxon>Autobranchia</taxon>
        <taxon>Pteriomorphia</taxon>
        <taxon>Pectinida</taxon>
        <taxon>Pectinoidea</taxon>
        <taxon>Pectinidae</taxon>
        <taxon>Mizuhopecten</taxon>
    </lineage>
</organism>
<dbReference type="PANTHER" id="PTHR28653">
    <property type="match status" value="1"/>
</dbReference>
<evidence type="ECO:0000313" key="2">
    <source>
        <dbReference type="Proteomes" id="UP000242188"/>
    </source>
</evidence>